<name>C6BPE3_RALP1</name>
<keyword evidence="1" id="KW-0614">Plasmid</keyword>
<dbReference type="HOGENOM" id="CLU_2289298_0_0_4"/>
<dbReference type="EMBL" id="CP001646">
    <property type="protein sequence ID" value="ACS66067.1"/>
    <property type="molecule type" value="Genomic_DNA"/>
</dbReference>
<proteinExistence type="predicted"/>
<sequence>MVQKQQAGSRRQAHENQFMQAMRGISIAAVKRALRGRIFGAQFYETSKSGLASRYAAGKMSLNGSSEAHAFRKLDLGELGTEARRLHDNRPRKALVLPMLS</sequence>
<geneLocation type="plasmid" evidence="1">
    <name>pRp12D01</name>
</geneLocation>
<reference evidence="1" key="1">
    <citation type="submission" date="2009-06" db="EMBL/GenBank/DDBJ databases">
        <title>Complete sequence plasmid 1 of Ralstonia pickettii 12D.</title>
        <authorList>
            <consortium name="US DOE Joint Genome Institute"/>
            <person name="Lucas S."/>
            <person name="Copeland A."/>
            <person name="Lapidus A."/>
            <person name="Glavina del Rio T."/>
            <person name="Dalin E."/>
            <person name="Tice H."/>
            <person name="Bruce D."/>
            <person name="Goodwin L."/>
            <person name="Pitluck S."/>
            <person name="Sims D."/>
            <person name="Meincke L."/>
            <person name="Brettin T."/>
            <person name="Detter J.C."/>
            <person name="Han C."/>
            <person name="Larimer F."/>
            <person name="Land M."/>
            <person name="Hauser L."/>
            <person name="Kyrpides N."/>
            <person name="Ovchinnikova G."/>
            <person name="Marsh T."/>
            <person name="Richardson P."/>
        </authorList>
    </citation>
    <scope>NUCLEOTIDE SEQUENCE [LARGE SCALE GENOMIC DNA]</scope>
    <source>
        <plasmid evidence="1">12D</plasmid>
        <plasmid evidence="1">pRp12D01</plasmid>
    </source>
</reference>
<evidence type="ECO:0000313" key="1">
    <source>
        <dbReference type="EMBL" id="ACS66067.1"/>
    </source>
</evidence>
<dbReference type="KEGG" id="rpf:Rpic12D_4832"/>
<protein>
    <submittedName>
        <fullName evidence="1">Uncharacterized protein</fullName>
    </submittedName>
</protein>
<gene>
    <name evidence="1" type="ordered locus">Rpic12D_4832</name>
</gene>
<organism evidence="1">
    <name type="scientific">Ralstonia pickettii (strain 12D)</name>
    <dbReference type="NCBI Taxonomy" id="428406"/>
    <lineage>
        <taxon>Bacteria</taxon>
        <taxon>Pseudomonadati</taxon>
        <taxon>Pseudomonadota</taxon>
        <taxon>Betaproteobacteria</taxon>
        <taxon>Burkholderiales</taxon>
        <taxon>Burkholderiaceae</taxon>
        <taxon>Ralstonia</taxon>
    </lineage>
</organism>
<accession>C6BPE3</accession>
<dbReference type="AlphaFoldDB" id="C6BPE3"/>